<evidence type="ECO:0000256" key="1">
    <source>
        <dbReference type="SAM" id="MobiDB-lite"/>
    </source>
</evidence>
<organism evidence="2 3">
    <name type="scientific">Eragrostis curvula</name>
    <name type="common">weeping love grass</name>
    <dbReference type="NCBI Taxonomy" id="38414"/>
    <lineage>
        <taxon>Eukaryota</taxon>
        <taxon>Viridiplantae</taxon>
        <taxon>Streptophyta</taxon>
        <taxon>Embryophyta</taxon>
        <taxon>Tracheophyta</taxon>
        <taxon>Spermatophyta</taxon>
        <taxon>Magnoliopsida</taxon>
        <taxon>Liliopsida</taxon>
        <taxon>Poales</taxon>
        <taxon>Poaceae</taxon>
        <taxon>PACMAD clade</taxon>
        <taxon>Chloridoideae</taxon>
        <taxon>Eragrostideae</taxon>
        <taxon>Eragrostidinae</taxon>
        <taxon>Eragrostis</taxon>
    </lineage>
</organism>
<evidence type="ECO:0000313" key="3">
    <source>
        <dbReference type="Proteomes" id="UP000324897"/>
    </source>
</evidence>
<gene>
    <name evidence="2" type="ORF">EJB05_34616</name>
</gene>
<dbReference type="Proteomes" id="UP000324897">
    <property type="component" value="Chromosome 7"/>
</dbReference>
<keyword evidence="3" id="KW-1185">Reference proteome</keyword>
<accession>A0A5J9U4D9</accession>
<feature type="non-terminal residue" evidence="2">
    <location>
        <position position="181"/>
    </location>
</feature>
<reference evidence="2 3" key="1">
    <citation type="journal article" date="2019" name="Sci. Rep.">
        <title>A high-quality genome of Eragrostis curvula grass provides insights into Poaceae evolution and supports new strategies to enhance forage quality.</title>
        <authorList>
            <person name="Carballo J."/>
            <person name="Santos B.A.C.M."/>
            <person name="Zappacosta D."/>
            <person name="Garbus I."/>
            <person name="Selva J.P."/>
            <person name="Gallo C.A."/>
            <person name="Diaz A."/>
            <person name="Albertini E."/>
            <person name="Caccamo M."/>
            <person name="Echenique V."/>
        </authorList>
    </citation>
    <scope>NUCLEOTIDE SEQUENCE [LARGE SCALE GENOMIC DNA]</scope>
    <source>
        <strain evidence="3">cv. Victoria</strain>
        <tissue evidence="2">Leaf</tissue>
    </source>
</reference>
<sequence>MSQPAPSSPPSQARALATVIAAFLASKRRDECAAGRVRTSPPASPCAVHNPKVTRRSRRAAVVSGLPGKAQLVPPFPSPLQLLQALLRADPGPIVKPRDPGCPTHQETVVEGGSTATRRHRVSSHMWRRRALPLLLQSSVLPPPGWGMGQAMRRHPIHACGIGEFWLNRRPKELPFDLTHK</sequence>
<proteinExistence type="predicted"/>
<dbReference type="AlphaFoldDB" id="A0A5J9U4D9"/>
<name>A0A5J9U4D9_9POAL</name>
<dbReference type="Gramene" id="TVU18513">
    <property type="protein sequence ID" value="TVU18513"/>
    <property type="gene ID" value="EJB05_34616"/>
</dbReference>
<protein>
    <submittedName>
        <fullName evidence="2">Uncharacterized protein</fullName>
    </submittedName>
</protein>
<dbReference type="EMBL" id="RWGY01000029">
    <property type="protein sequence ID" value="TVU18513.1"/>
    <property type="molecule type" value="Genomic_DNA"/>
</dbReference>
<evidence type="ECO:0000313" key="2">
    <source>
        <dbReference type="EMBL" id="TVU18513.1"/>
    </source>
</evidence>
<feature type="region of interest" description="Disordered" evidence="1">
    <location>
        <begin position="97"/>
        <end position="124"/>
    </location>
</feature>
<comment type="caution">
    <text evidence="2">The sequence shown here is derived from an EMBL/GenBank/DDBJ whole genome shotgun (WGS) entry which is preliminary data.</text>
</comment>